<gene>
    <name evidence="1" type="ORF">g.2305</name>
</gene>
<organism evidence="1">
    <name type="scientific">Clastoptera arizonana</name>
    <name type="common">Arizona spittle bug</name>
    <dbReference type="NCBI Taxonomy" id="38151"/>
    <lineage>
        <taxon>Eukaryota</taxon>
        <taxon>Metazoa</taxon>
        <taxon>Ecdysozoa</taxon>
        <taxon>Arthropoda</taxon>
        <taxon>Hexapoda</taxon>
        <taxon>Insecta</taxon>
        <taxon>Pterygota</taxon>
        <taxon>Neoptera</taxon>
        <taxon>Paraneoptera</taxon>
        <taxon>Hemiptera</taxon>
        <taxon>Auchenorrhyncha</taxon>
        <taxon>Cercopoidea</taxon>
        <taxon>Clastopteridae</taxon>
        <taxon>Clastoptera</taxon>
    </lineage>
</organism>
<reference evidence="1" key="1">
    <citation type="submission" date="2015-12" db="EMBL/GenBank/DDBJ databases">
        <title>De novo transcriptome assembly of four potential Pierce s Disease insect vectors from Arizona vineyards.</title>
        <authorList>
            <person name="Tassone E.E."/>
        </authorList>
    </citation>
    <scope>NUCLEOTIDE SEQUENCE</scope>
</reference>
<dbReference type="EMBL" id="GEDC01009213">
    <property type="protein sequence ID" value="JAS28085.1"/>
    <property type="molecule type" value="Transcribed_RNA"/>
</dbReference>
<proteinExistence type="predicted"/>
<protein>
    <submittedName>
        <fullName evidence="1">Uncharacterized protein</fullName>
    </submittedName>
</protein>
<name>A0A1B6DQY6_9HEMI</name>
<dbReference type="AlphaFoldDB" id="A0A1B6DQY6"/>
<accession>A0A1B6DQY6</accession>
<evidence type="ECO:0000313" key="1">
    <source>
        <dbReference type="EMBL" id="JAS28085.1"/>
    </source>
</evidence>
<sequence length="148" mass="17581">MVKKMSDEDFVSLDTIHKYFVKSVTGISKMQWLQFRKDHPWILFYKTTFNKDMPFSEYSMLAKNPGWIPLQMPPLSQKTNKKKIKGSKYKDLINLLQFVPPIHHRFYRSLDYQGNPLTRQGQSRDQNCDEQSHNENVELENVYDSDSD</sequence>